<proteinExistence type="predicted"/>
<sequence length="147" mass="16409">MNGMEQRRRPDIAASDEDPNVVVAGSSPPCFMHELDPVWLGYLPAEEVRALLTALLAARWPGTVLEAAWLHAMLQRHLASLDAPRPRGPWRTDDGAQAASAARSGDLVCRLRGALPRIWDEALRRDLAEVLRMMERDRQQRQARPGA</sequence>
<protein>
    <submittedName>
        <fullName evidence="1">Uncharacterized protein</fullName>
    </submittedName>
</protein>
<reference evidence="1 2" key="1">
    <citation type="submission" date="2021-12" db="EMBL/GenBank/DDBJ databases">
        <title>Siccirubricoccus leaddurans sp. nov., a high concentration Zn2+ tolerance bacterium.</title>
        <authorList>
            <person name="Cao Y."/>
        </authorList>
    </citation>
    <scope>NUCLEOTIDE SEQUENCE [LARGE SCALE GENOMIC DNA]</scope>
    <source>
        <strain evidence="1 2">KC 17139</strain>
    </source>
</reference>
<dbReference type="EMBL" id="JAFIRR010000197">
    <property type="protein sequence ID" value="MCO6419502.1"/>
    <property type="molecule type" value="Genomic_DNA"/>
</dbReference>
<evidence type="ECO:0000313" key="1">
    <source>
        <dbReference type="EMBL" id="MCO6419502.1"/>
    </source>
</evidence>
<dbReference type="RefSeq" id="WP_252956194.1">
    <property type="nucleotide sequence ID" value="NZ_JAFIRR010000197.1"/>
</dbReference>
<evidence type="ECO:0000313" key="2">
    <source>
        <dbReference type="Proteomes" id="UP001523392"/>
    </source>
</evidence>
<keyword evidence="2" id="KW-1185">Reference proteome</keyword>
<dbReference type="Proteomes" id="UP001523392">
    <property type="component" value="Unassembled WGS sequence"/>
</dbReference>
<gene>
    <name evidence="1" type="ORF">JYK14_25540</name>
</gene>
<organism evidence="1 2">
    <name type="scientific">Siccirubricoccus soli</name>
    <dbReference type="NCBI Taxonomy" id="2899147"/>
    <lineage>
        <taxon>Bacteria</taxon>
        <taxon>Pseudomonadati</taxon>
        <taxon>Pseudomonadota</taxon>
        <taxon>Alphaproteobacteria</taxon>
        <taxon>Acetobacterales</taxon>
        <taxon>Roseomonadaceae</taxon>
        <taxon>Siccirubricoccus</taxon>
    </lineage>
</organism>
<accession>A0ABT1DC41</accession>
<name>A0ABT1DC41_9PROT</name>
<comment type="caution">
    <text evidence="1">The sequence shown here is derived from an EMBL/GenBank/DDBJ whole genome shotgun (WGS) entry which is preliminary data.</text>
</comment>